<dbReference type="STRING" id="1391654.AKJ09_10299"/>
<dbReference type="Gene3D" id="2.40.50.100">
    <property type="match status" value="1"/>
</dbReference>
<organism evidence="1 2">
    <name type="scientific">Labilithrix luteola</name>
    <dbReference type="NCBI Taxonomy" id="1391654"/>
    <lineage>
        <taxon>Bacteria</taxon>
        <taxon>Pseudomonadati</taxon>
        <taxon>Myxococcota</taxon>
        <taxon>Polyangia</taxon>
        <taxon>Polyangiales</taxon>
        <taxon>Labilitrichaceae</taxon>
        <taxon>Labilithrix</taxon>
    </lineage>
</organism>
<keyword evidence="2" id="KW-1185">Reference proteome</keyword>
<dbReference type="SUPFAM" id="SSF111369">
    <property type="entry name" value="HlyD-like secretion proteins"/>
    <property type="match status" value="1"/>
</dbReference>
<dbReference type="KEGG" id="llu:AKJ09_10299"/>
<reference evidence="1 2" key="1">
    <citation type="submission" date="2015-08" db="EMBL/GenBank/DDBJ databases">
        <authorList>
            <person name="Babu N.S."/>
            <person name="Beckwith C.J."/>
            <person name="Beseler K.G."/>
            <person name="Brison A."/>
            <person name="Carone J.V."/>
            <person name="Caskin T.P."/>
            <person name="Diamond M."/>
            <person name="Durham M.E."/>
            <person name="Foxe J.M."/>
            <person name="Go M."/>
            <person name="Henderson B.A."/>
            <person name="Jones I.B."/>
            <person name="McGettigan J.A."/>
            <person name="Micheletti S.J."/>
            <person name="Nasrallah M.E."/>
            <person name="Ortiz D."/>
            <person name="Piller C.R."/>
            <person name="Privatt S.R."/>
            <person name="Schneider S.L."/>
            <person name="Sharp S."/>
            <person name="Smith T.C."/>
            <person name="Stanton J.D."/>
            <person name="Ullery H.E."/>
            <person name="Wilson R.J."/>
            <person name="Serrano M.G."/>
            <person name="Buck G."/>
            <person name="Lee V."/>
            <person name="Wang Y."/>
            <person name="Carvalho R."/>
            <person name="Voegtly L."/>
            <person name="Shi R."/>
            <person name="Duckworth R."/>
            <person name="Johnson A."/>
            <person name="Loviza R."/>
            <person name="Walstead R."/>
            <person name="Shah Z."/>
            <person name="Kiflezghi M."/>
            <person name="Wade K."/>
            <person name="Ball S.L."/>
            <person name="Bradley K.W."/>
            <person name="Asai D.J."/>
            <person name="Bowman C.A."/>
            <person name="Russell D.A."/>
            <person name="Pope W.H."/>
            <person name="Jacobs-Sera D."/>
            <person name="Hendrix R.W."/>
            <person name="Hatfull G.F."/>
        </authorList>
    </citation>
    <scope>NUCLEOTIDE SEQUENCE [LARGE SCALE GENOMIC DNA]</scope>
    <source>
        <strain evidence="1 2">DSM 27648</strain>
    </source>
</reference>
<sequence length="62" mass="6476">MQAAEAAVEAARLDLEFTQVRAPLAGRTGQTLVDAIQFTDEGAGATSSLPSRITAAQQGLRF</sequence>
<dbReference type="OrthoDB" id="9800613at2"/>
<dbReference type="Gene3D" id="1.10.287.470">
    <property type="entry name" value="Helix hairpin bin"/>
    <property type="match status" value="1"/>
</dbReference>
<gene>
    <name evidence="1" type="ORF">AKJ09_10299</name>
</gene>
<dbReference type="EMBL" id="CP012333">
    <property type="protein sequence ID" value="AKV03636.1"/>
    <property type="molecule type" value="Genomic_DNA"/>
</dbReference>
<dbReference type="AlphaFoldDB" id="A0A0K1QCX4"/>
<proteinExistence type="predicted"/>
<evidence type="ECO:0000313" key="2">
    <source>
        <dbReference type="Proteomes" id="UP000064967"/>
    </source>
</evidence>
<name>A0A0K1QCX4_9BACT</name>
<dbReference type="Proteomes" id="UP000064967">
    <property type="component" value="Chromosome"/>
</dbReference>
<evidence type="ECO:0000313" key="1">
    <source>
        <dbReference type="EMBL" id="AKV03636.1"/>
    </source>
</evidence>
<accession>A0A0K1QCX4</accession>
<protein>
    <submittedName>
        <fullName evidence="1">Uncharacterized protein</fullName>
    </submittedName>
</protein>